<feature type="region of interest" description="Disordered" evidence="1">
    <location>
        <begin position="184"/>
        <end position="203"/>
    </location>
</feature>
<evidence type="ECO:0008006" key="4">
    <source>
        <dbReference type="Google" id="ProtNLM"/>
    </source>
</evidence>
<dbReference type="NCBIfam" id="TIGR03931">
    <property type="entry name" value="T7SS_Rv3446c"/>
    <property type="match status" value="1"/>
</dbReference>
<evidence type="ECO:0000256" key="1">
    <source>
        <dbReference type="SAM" id="MobiDB-lite"/>
    </source>
</evidence>
<evidence type="ECO:0000313" key="3">
    <source>
        <dbReference type="Proteomes" id="UP000570517"/>
    </source>
</evidence>
<accession>A0A850PJ99</accession>
<dbReference type="AlphaFoldDB" id="A0A850PJ99"/>
<dbReference type="Proteomes" id="UP000570517">
    <property type="component" value="Unassembled WGS sequence"/>
</dbReference>
<proteinExistence type="predicted"/>
<organism evidence="2 3">
    <name type="scientific">Mycolicibacterium hippocampi</name>
    <dbReference type="NCBI Taxonomy" id="659824"/>
    <lineage>
        <taxon>Bacteria</taxon>
        <taxon>Bacillati</taxon>
        <taxon>Actinomycetota</taxon>
        <taxon>Actinomycetes</taxon>
        <taxon>Mycobacteriales</taxon>
        <taxon>Mycobacteriaceae</taxon>
        <taxon>Mycolicibacterium</taxon>
    </lineage>
</organism>
<dbReference type="InterPro" id="IPR023840">
    <property type="entry name" value="T7SS_Rv3446c"/>
</dbReference>
<gene>
    <name evidence="2" type="ORF">HLY00_5419</name>
</gene>
<evidence type="ECO:0000313" key="2">
    <source>
        <dbReference type="EMBL" id="NVN50481.1"/>
    </source>
</evidence>
<keyword evidence="3" id="KW-1185">Reference proteome</keyword>
<protein>
    <recommendedName>
        <fullName evidence="4">Type VII secretion-associated protein</fullName>
    </recommendedName>
</protein>
<dbReference type="RefSeq" id="WP_178358823.1">
    <property type="nucleotide sequence ID" value="NZ_JABFYL010000024.1"/>
</dbReference>
<reference evidence="2 3" key="1">
    <citation type="submission" date="2020-05" db="EMBL/GenBank/DDBJ databases">
        <title>Draft genome sequence of Mycobacterium hippocampi DL, isolated from European seabass, Dicentrarchus labrax, reared in fish farms.</title>
        <authorList>
            <person name="Stathopoulou P."/>
            <person name="Asimakis E."/>
            <person name="Tzokas K."/>
            <person name="Batargias C."/>
            <person name="Tsiamis G."/>
        </authorList>
    </citation>
    <scope>NUCLEOTIDE SEQUENCE [LARGE SCALE GENOMIC DNA]</scope>
    <source>
        <strain evidence="2 3">DL</strain>
    </source>
</reference>
<dbReference type="EMBL" id="JABFYL010000024">
    <property type="protein sequence ID" value="NVN50481.1"/>
    <property type="molecule type" value="Genomic_DNA"/>
</dbReference>
<name>A0A850PJ99_9MYCO</name>
<sequence>MSPVVVEVGPQAIRGPNRVAPESVSVALECIDDDLALLDEQLVEVRRLWSDLLAAAAGECDGTLMLLVPTWWSAARVELLSGAAPNTAADVVVLRRGPVLSADSAATVVEFGDEFVVIVSPSAEVVVLPRGERDITACLAGATEIVIDVPAGVRPPAPTFGARLQAGGAAVTFSDRRRLLRAAGAALPGPPAPRPGGPRSRTRRRVTAVLAGAAVSVAAVVGGWAAQVLSGQPAADPSSALLVEGRVGVRVPADWAVERITSGPGSARLRVSAPTGDATAIHVTQSTGASPETLVEVAESLRRALEAEPAGVFTDFDPAARIGGRPAVSYRELRAGSETTWAVVIDGAVRIAVGCQRPSRVETIDDACAHAVRSAHVVR</sequence>
<comment type="caution">
    <text evidence="2">The sequence shown here is derived from an EMBL/GenBank/DDBJ whole genome shotgun (WGS) entry which is preliminary data.</text>
</comment>